<evidence type="ECO:0000259" key="1">
    <source>
        <dbReference type="Pfam" id="PF07883"/>
    </source>
</evidence>
<feature type="domain" description="Cupin type-2" evidence="1">
    <location>
        <begin position="48"/>
        <end position="99"/>
    </location>
</feature>
<dbReference type="Proteomes" id="UP000437131">
    <property type="component" value="Unassembled WGS sequence"/>
</dbReference>
<evidence type="ECO:0000313" key="3">
    <source>
        <dbReference type="Proteomes" id="UP000437131"/>
    </source>
</evidence>
<dbReference type="SUPFAM" id="SSF51182">
    <property type="entry name" value="RmlC-like cupins"/>
    <property type="match status" value="1"/>
</dbReference>
<dbReference type="Gene3D" id="2.60.120.10">
    <property type="entry name" value="Jelly Rolls"/>
    <property type="match status" value="1"/>
</dbReference>
<protein>
    <submittedName>
        <fullName evidence="2">Cupin domain-containing protein</fullName>
    </submittedName>
</protein>
<evidence type="ECO:0000313" key="2">
    <source>
        <dbReference type="EMBL" id="MTF39392.1"/>
    </source>
</evidence>
<dbReference type="EMBL" id="WMIA01000012">
    <property type="protein sequence ID" value="MTF39392.1"/>
    <property type="molecule type" value="Genomic_DNA"/>
</dbReference>
<gene>
    <name evidence="2" type="ORF">GGC33_10700</name>
</gene>
<reference evidence="2 3" key="1">
    <citation type="submission" date="2019-11" db="EMBL/GenBank/DDBJ databases">
        <title>Isolation of a new High Light Tolerant Cyanobacteria.</title>
        <authorList>
            <person name="Dobson Z."/>
            <person name="Vaughn N."/>
            <person name="Vaughn M."/>
            <person name="Fromme P."/>
            <person name="Mazor Y."/>
        </authorList>
    </citation>
    <scope>NUCLEOTIDE SEQUENCE [LARGE SCALE GENOMIC DNA]</scope>
    <source>
        <strain evidence="2 3">0216</strain>
    </source>
</reference>
<dbReference type="Pfam" id="PF07883">
    <property type="entry name" value="Cupin_2"/>
    <property type="match status" value="1"/>
</dbReference>
<accession>A0A844GWF8</accession>
<dbReference type="InterPro" id="IPR013096">
    <property type="entry name" value="Cupin_2"/>
</dbReference>
<dbReference type="RefSeq" id="WP_155084008.1">
    <property type="nucleotide sequence ID" value="NZ_WMIA01000012.1"/>
</dbReference>
<comment type="caution">
    <text evidence="2">The sequence shown here is derived from an EMBL/GenBank/DDBJ whole genome shotgun (WGS) entry which is preliminary data.</text>
</comment>
<name>A0A844GWF8_9CHRO</name>
<sequence>MINPDNLFDNIPSLVEGEDFSELLNCRNVVIERIVSSKNPDNKVYCQEQDEWVILIKGKAQLRIKDDIVNLKAGDYLFIPAMIPHQVLTTSNNCLWLAIHIY</sequence>
<organism evidence="2 3">
    <name type="scientific">Cyanobacterium aponinum 0216</name>
    <dbReference type="NCBI Taxonomy" id="2676140"/>
    <lineage>
        <taxon>Bacteria</taxon>
        <taxon>Bacillati</taxon>
        <taxon>Cyanobacteriota</taxon>
        <taxon>Cyanophyceae</taxon>
        <taxon>Oscillatoriophycideae</taxon>
        <taxon>Chroococcales</taxon>
        <taxon>Geminocystaceae</taxon>
        <taxon>Cyanobacterium</taxon>
    </lineage>
</organism>
<proteinExistence type="predicted"/>
<dbReference type="CDD" id="cd06981">
    <property type="entry name" value="cupin_reut_a1446"/>
    <property type="match status" value="1"/>
</dbReference>
<dbReference type="InterPro" id="IPR014710">
    <property type="entry name" value="RmlC-like_jellyroll"/>
</dbReference>
<dbReference type="AlphaFoldDB" id="A0A844GWF8"/>
<dbReference type="InterPro" id="IPR011051">
    <property type="entry name" value="RmlC_Cupin_sf"/>
</dbReference>